<keyword evidence="1" id="KW-0472">Membrane</keyword>
<dbReference type="RefSeq" id="WP_097779968.1">
    <property type="nucleotide sequence ID" value="NZ_BNEV01000139.1"/>
</dbReference>
<proteinExistence type="predicted"/>
<sequence length="279" mass="31246">MIKIFCKSATWAFGIISVIFAFVPESFFHTIRWIPAQAVQKSLTDKGITDVELDTIISRIVCYAVVWVIVTLIYAVRHSVTIKGDNYTIQVKYGNLLKETNCKKVINFDECYTTHIGPNPSDIKASSICGQYIQSVGGSLNIQNLIDNAEVKPEECVSRFNHSRSYKPGSIIVNGDALLLAFATLNKAGRAKFFTQDEYIECLSEMWKQIEVHCSQTDVCVPILGSGLTLFEGASLSQQELLNIMIWSYKLSPHKIKAPYKLRIICKKSDGFSLNEIDA</sequence>
<organism evidence="3 4">
    <name type="scientific">Faecalibacterium prausnitzii</name>
    <dbReference type="NCBI Taxonomy" id="853"/>
    <lineage>
        <taxon>Bacteria</taxon>
        <taxon>Bacillati</taxon>
        <taxon>Bacillota</taxon>
        <taxon>Clostridia</taxon>
        <taxon>Eubacteriales</taxon>
        <taxon>Oscillospiraceae</taxon>
        <taxon>Faecalibacterium</taxon>
    </lineage>
</organism>
<dbReference type="Pfam" id="PF20016">
    <property type="entry name" value="ThsA_Macro"/>
    <property type="match status" value="1"/>
</dbReference>
<name>A0A2A7AWB9_9FIRM</name>
<evidence type="ECO:0000256" key="1">
    <source>
        <dbReference type="SAM" id="Phobius"/>
    </source>
</evidence>
<keyword evidence="1" id="KW-0812">Transmembrane</keyword>
<comment type="caution">
    <text evidence="3">The sequence shown here is derived from an EMBL/GenBank/DDBJ whole genome shotgun (WGS) entry which is preliminary data.</text>
</comment>
<gene>
    <name evidence="3" type="ORF">CGS59_11005</name>
</gene>
<feature type="transmembrane region" description="Helical" evidence="1">
    <location>
        <begin position="12"/>
        <end position="36"/>
    </location>
</feature>
<accession>A0A2A7AWB9</accession>
<evidence type="ECO:0000313" key="3">
    <source>
        <dbReference type="EMBL" id="PDX83409.1"/>
    </source>
</evidence>
<keyword evidence="1" id="KW-1133">Transmembrane helix</keyword>
<evidence type="ECO:0000259" key="2">
    <source>
        <dbReference type="Pfam" id="PF20016"/>
    </source>
</evidence>
<dbReference type="InterPro" id="IPR045535">
    <property type="entry name" value="ThsA_Macro"/>
</dbReference>
<protein>
    <recommendedName>
        <fullName evidence="2">Thoeris protein ThsA Macro domain-containing protein</fullName>
    </recommendedName>
</protein>
<dbReference type="EMBL" id="NMTZ01000026">
    <property type="protein sequence ID" value="PDX83409.1"/>
    <property type="molecule type" value="Genomic_DNA"/>
</dbReference>
<dbReference type="AlphaFoldDB" id="A0A2A7AWB9"/>
<evidence type="ECO:0000313" key="4">
    <source>
        <dbReference type="Proteomes" id="UP000220480"/>
    </source>
</evidence>
<reference evidence="3 4" key="1">
    <citation type="journal article" date="2017" name="Front. Microbiol.">
        <title>New Insights into the Diversity of the Genus Faecalibacterium.</title>
        <authorList>
            <person name="Benevides L."/>
            <person name="Burman S."/>
            <person name="Martin R."/>
            <person name="Robert V."/>
            <person name="Thomas M."/>
            <person name="Miquel S."/>
            <person name="Chain F."/>
            <person name="Sokol H."/>
            <person name="Bermudez-Humaran L.G."/>
            <person name="Morrison M."/>
            <person name="Langella P."/>
            <person name="Azevedo V.A."/>
            <person name="Chatel J.M."/>
            <person name="Soares S."/>
        </authorList>
    </citation>
    <scope>NUCLEOTIDE SEQUENCE [LARGE SCALE GENOMIC DNA]</scope>
    <source>
        <strain evidence="3 4">CNCM I 4644</strain>
    </source>
</reference>
<dbReference type="Proteomes" id="UP000220480">
    <property type="component" value="Unassembled WGS sequence"/>
</dbReference>
<feature type="transmembrane region" description="Helical" evidence="1">
    <location>
        <begin position="56"/>
        <end position="76"/>
    </location>
</feature>
<feature type="domain" description="Thoeris protein ThsA Macro" evidence="2">
    <location>
        <begin position="89"/>
        <end position="267"/>
    </location>
</feature>